<accession>A0A139GV30</accession>
<comment type="caution">
    <text evidence="1">The sequence shown here is derived from an EMBL/GenBank/DDBJ whole genome shotgun (WGS) entry which is preliminary data.</text>
</comment>
<reference evidence="1 2" key="1">
    <citation type="submission" date="2015-07" db="EMBL/GenBank/DDBJ databases">
        <title>Comparative genomics of the Sigatoka disease complex on banana suggests a link between parallel evolutionary changes in Pseudocercospora fijiensis and Pseudocercospora eumusae and increased virulence on the banana host.</title>
        <authorList>
            <person name="Chang T.-C."/>
            <person name="Salvucci A."/>
            <person name="Crous P.W."/>
            <person name="Stergiopoulos I."/>
        </authorList>
    </citation>
    <scope>NUCLEOTIDE SEQUENCE [LARGE SCALE GENOMIC DNA]</scope>
    <source>
        <strain evidence="1 2">CBS 114824</strain>
    </source>
</reference>
<organism evidence="1 2">
    <name type="scientific">Pseudocercospora eumusae</name>
    <dbReference type="NCBI Taxonomy" id="321146"/>
    <lineage>
        <taxon>Eukaryota</taxon>
        <taxon>Fungi</taxon>
        <taxon>Dikarya</taxon>
        <taxon>Ascomycota</taxon>
        <taxon>Pezizomycotina</taxon>
        <taxon>Dothideomycetes</taxon>
        <taxon>Dothideomycetidae</taxon>
        <taxon>Mycosphaerellales</taxon>
        <taxon>Mycosphaerellaceae</taxon>
        <taxon>Pseudocercospora</taxon>
    </lineage>
</organism>
<dbReference type="AlphaFoldDB" id="A0A139GV30"/>
<evidence type="ECO:0000313" key="1">
    <source>
        <dbReference type="EMBL" id="KXS94042.1"/>
    </source>
</evidence>
<name>A0A139GV30_9PEZI</name>
<protein>
    <submittedName>
        <fullName evidence="1">Uncharacterized protein</fullName>
    </submittedName>
</protein>
<proteinExistence type="predicted"/>
<dbReference type="Proteomes" id="UP000070133">
    <property type="component" value="Unassembled WGS sequence"/>
</dbReference>
<sequence length="93" mass="10176">MNLNKLMNPAPPVLVNGIPIPPPNATSEERAASYNAVAAGGGNDDNVISGEISPQARQSIRDHIHATVEPKYFNYTQRLSFETEMLPYLLPED</sequence>
<dbReference type="EMBL" id="LFZN01000337">
    <property type="protein sequence ID" value="KXS94042.1"/>
    <property type="molecule type" value="Genomic_DNA"/>
</dbReference>
<keyword evidence="2" id="KW-1185">Reference proteome</keyword>
<gene>
    <name evidence="1" type="ORF">AC578_3649</name>
</gene>
<evidence type="ECO:0000313" key="2">
    <source>
        <dbReference type="Proteomes" id="UP000070133"/>
    </source>
</evidence>